<name>A0AAW8DT39_9BURK</name>
<organism evidence="1 2">
    <name type="scientific">Variovorax boronicumulans</name>
    <dbReference type="NCBI Taxonomy" id="436515"/>
    <lineage>
        <taxon>Bacteria</taxon>
        <taxon>Pseudomonadati</taxon>
        <taxon>Pseudomonadota</taxon>
        <taxon>Betaproteobacteria</taxon>
        <taxon>Burkholderiales</taxon>
        <taxon>Comamonadaceae</taxon>
        <taxon>Variovorax</taxon>
    </lineage>
</organism>
<dbReference type="Proteomes" id="UP001244295">
    <property type="component" value="Unassembled WGS sequence"/>
</dbReference>
<protein>
    <submittedName>
        <fullName evidence="1">Uncharacterized protein</fullName>
    </submittedName>
</protein>
<sequence length="181" mass="19730">MAGHTLVGSEALHQAGADAQLDGGAHEGVRHAVVVTVALDVVVDVDLGALPQAHLEALGRQRPQRGRVQHLEGAASTTRQLLERALIQIDQQRGDRPVAFVQAEDAPVAQARQNPSLDHEHRVLDLRLVARMSRACREQRTRATARLPESSVTNSLIRDKFLCAVVIARCKCLRKLSQKVA</sequence>
<comment type="caution">
    <text evidence="1">The sequence shown here is derived from an EMBL/GenBank/DDBJ whole genome shotgun (WGS) entry which is preliminary data.</text>
</comment>
<proteinExistence type="predicted"/>
<evidence type="ECO:0000313" key="2">
    <source>
        <dbReference type="Proteomes" id="UP001244295"/>
    </source>
</evidence>
<evidence type="ECO:0000313" key="1">
    <source>
        <dbReference type="EMBL" id="MDP9922705.1"/>
    </source>
</evidence>
<dbReference type="AlphaFoldDB" id="A0AAW8DT39"/>
<reference evidence="1" key="1">
    <citation type="submission" date="2023-07" db="EMBL/GenBank/DDBJ databases">
        <title>Sorghum-associated microbial communities from plants grown in Nebraska, USA.</title>
        <authorList>
            <person name="Schachtman D."/>
        </authorList>
    </citation>
    <scope>NUCLEOTIDE SEQUENCE</scope>
    <source>
        <strain evidence="1">DS2795</strain>
    </source>
</reference>
<dbReference type="EMBL" id="JAUSRR010000003">
    <property type="protein sequence ID" value="MDP9922705.1"/>
    <property type="molecule type" value="Genomic_DNA"/>
</dbReference>
<accession>A0AAW8DT39</accession>
<gene>
    <name evidence="1" type="ORF">J2W25_001726</name>
</gene>